<feature type="region of interest" description="Disordered" evidence="1">
    <location>
        <begin position="1"/>
        <end position="286"/>
    </location>
</feature>
<feature type="compositionally biased region" description="Basic residues" evidence="1">
    <location>
        <begin position="133"/>
        <end position="156"/>
    </location>
</feature>
<evidence type="ECO:0000256" key="1">
    <source>
        <dbReference type="SAM" id="MobiDB-lite"/>
    </source>
</evidence>
<feature type="compositionally biased region" description="Basic and acidic residues" evidence="1">
    <location>
        <begin position="1"/>
        <end position="15"/>
    </location>
</feature>
<accession>A0A6J4V2D9</accession>
<feature type="compositionally biased region" description="Basic and acidic residues" evidence="1">
    <location>
        <begin position="161"/>
        <end position="174"/>
    </location>
</feature>
<dbReference type="AlphaFoldDB" id="A0A6J4V2D9"/>
<organism evidence="2">
    <name type="scientific">uncultured Thermomicrobiales bacterium</name>
    <dbReference type="NCBI Taxonomy" id="1645740"/>
    <lineage>
        <taxon>Bacteria</taxon>
        <taxon>Pseudomonadati</taxon>
        <taxon>Thermomicrobiota</taxon>
        <taxon>Thermomicrobia</taxon>
        <taxon>Thermomicrobiales</taxon>
        <taxon>environmental samples</taxon>
    </lineage>
</organism>
<protein>
    <submittedName>
        <fullName evidence="2">Uncharacterized protein</fullName>
    </submittedName>
</protein>
<name>A0A6J4V2D9_9BACT</name>
<feature type="compositionally biased region" description="Basic and acidic residues" evidence="1">
    <location>
        <begin position="25"/>
        <end position="37"/>
    </location>
</feature>
<feature type="non-terminal residue" evidence="2">
    <location>
        <position position="286"/>
    </location>
</feature>
<sequence>GNPPSRQDRPPEHRDRLRRLRHRRLDPGRGRPRDRGGPRPRRQPLRRRPLLRRGRAAPRRLPEAPPPARPLRRRQDPAARQGRRPRGAAADARPPRPRPPRPLPAPRRLHPVGSRGLLRPRRLDGGDPGSPRRGARRQHRDHRPRLGLPGHPRRRPGALSLRDRDDLLQPDDGRQAGLPPGLGGACRALPCRRRRRPPPQGDRQGPVGRPDPDPPHLVRAAHRAGRRRPGGRLGAKPAGDDALQRRRPLAPARHPRRRRALPRVRRRRGRRPPGRPRLRGLLPGGL</sequence>
<reference evidence="2" key="1">
    <citation type="submission" date="2020-02" db="EMBL/GenBank/DDBJ databases">
        <authorList>
            <person name="Meier V. D."/>
        </authorList>
    </citation>
    <scope>NUCLEOTIDE SEQUENCE</scope>
    <source>
        <strain evidence="2">AVDCRST_MAG59</strain>
    </source>
</reference>
<gene>
    <name evidence="2" type="ORF">AVDCRST_MAG59-3179</name>
</gene>
<proteinExistence type="predicted"/>
<dbReference type="EMBL" id="CADCWF010000218">
    <property type="protein sequence ID" value="CAA9567550.1"/>
    <property type="molecule type" value="Genomic_DNA"/>
</dbReference>
<feature type="compositionally biased region" description="Basic residues" evidence="1">
    <location>
        <begin position="245"/>
        <end position="278"/>
    </location>
</feature>
<evidence type="ECO:0000313" key="2">
    <source>
        <dbReference type="EMBL" id="CAA9567550.1"/>
    </source>
</evidence>
<feature type="non-terminal residue" evidence="2">
    <location>
        <position position="1"/>
    </location>
</feature>
<feature type="compositionally biased region" description="Basic residues" evidence="1">
    <location>
        <begin position="219"/>
        <end position="230"/>
    </location>
</feature>
<feature type="compositionally biased region" description="Basic residues" evidence="1">
    <location>
        <begin position="38"/>
        <end position="58"/>
    </location>
</feature>